<dbReference type="InterPro" id="IPR013783">
    <property type="entry name" value="Ig-like_fold"/>
</dbReference>
<dbReference type="AlphaFoldDB" id="A0A6C0PAW7"/>
<reference evidence="3 4" key="1">
    <citation type="submission" date="2020-02" db="EMBL/GenBank/DDBJ databases">
        <title>Paenibacillus sp. nov., isolated from rhizosphere soil of tomato.</title>
        <authorList>
            <person name="Weon H.-Y."/>
            <person name="Lee S.A."/>
        </authorList>
    </citation>
    <scope>NUCLEOTIDE SEQUENCE [LARGE SCALE GENOMIC DNA]</scope>
    <source>
        <strain evidence="3 4">14171R-81</strain>
        <plasmid evidence="3 4">unnamed2</plasmid>
    </source>
</reference>
<evidence type="ECO:0000313" key="3">
    <source>
        <dbReference type="EMBL" id="QHW35668.1"/>
    </source>
</evidence>
<evidence type="ECO:0000259" key="2">
    <source>
        <dbReference type="Pfam" id="PF13205"/>
    </source>
</evidence>
<dbReference type="EMBL" id="CP048288">
    <property type="protein sequence ID" value="QHW35668.1"/>
    <property type="molecule type" value="Genomic_DNA"/>
</dbReference>
<dbReference type="Pfam" id="PF13205">
    <property type="entry name" value="Big_5"/>
    <property type="match status" value="1"/>
</dbReference>
<feature type="domain" description="SbsA Ig-like" evidence="2">
    <location>
        <begin position="4"/>
        <end position="105"/>
    </location>
</feature>
<dbReference type="Proteomes" id="UP000479114">
    <property type="component" value="Plasmid unnamed2"/>
</dbReference>
<dbReference type="RefSeq" id="WP_162645801.1">
    <property type="nucleotide sequence ID" value="NZ_CP048288.1"/>
</dbReference>
<dbReference type="KEGG" id="prz:GZH47_32745"/>
<accession>A0A6C0PAW7</accession>
<evidence type="ECO:0000256" key="1">
    <source>
        <dbReference type="ARBA" id="ARBA00022729"/>
    </source>
</evidence>
<keyword evidence="1" id="KW-0732">Signal</keyword>
<dbReference type="Gene3D" id="2.60.40.10">
    <property type="entry name" value="Immunoglobulins"/>
    <property type="match status" value="1"/>
</dbReference>
<keyword evidence="4" id="KW-1185">Reference proteome</keyword>
<geneLocation type="plasmid" evidence="3 4">
    <name>unnamed2</name>
</geneLocation>
<organism evidence="3 4">
    <name type="scientific">Paenibacillus rhizovicinus</name>
    <dbReference type="NCBI Taxonomy" id="2704463"/>
    <lineage>
        <taxon>Bacteria</taxon>
        <taxon>Bacillati</taxon>
        <taxon>Bacillota</taxon>
        <taxon>Bacilli</taxon>
        <taxon>Bacillales</taxon>
        <taxon>Paenibacillaceae</taxon>
        <taxon>Paenibacillus</taxon>
    </lineage>
</organism>
<gene>
    <name evidence="3" type="ORF">GZH47_32745</name>
</gene>
<evidence type="ECO:0000313" key="4">
    <source>
        <dbReference type="Proteomes" id="UP000479114"/>
    </source>
</evidence>
<keyword evidence="3" id="KW-0614">Plasmid</keyword>
<sequence>MNFVMRSDPHHMAEGVAIDARIDVYFMVDLNVNTLAEGAVILYNLDEQKNLPIDFIYKGRVLAIQPKIPMSPLMHYQVQIIGGKDGVKDITGKAMPDTYSVEFYTADAKGIKPPVLLSPTDLSEVRKGPQFSWEAAADAYYYELEISKSNTFDVLVWPTERMRIFETSILPNVLYAKGGHYARIRTIRSDGARSAFSKPVQFMYSGEEQSQPEAPPVDILDPNEAHIETLQQFFADQPQAQGLLFSVEKTSPAASSVNLPVAGITQIVIEFSDDVDPESLTPDMFYVVDEKN</sequence>
<proteinExistence type="predicted"/>
<protein>
    <submittedName>
        <fullName evidence="3">Ig-like domain-containing protein</fullName>
    </submittedName>
</protein>
<dbReference type="InterPro" id="IPR032812">
    <property type="entry name" value="SbsA_Ig"/>
</dbReference>
<name>A0A6C0PAW7_9BACL</name>